<feature type="transmembrane region" description="Helical" evidence="7">
    <location>
        <begin position="445"/>
        <end position="470"/>
    </location>
</feature>
<comment type="similarity">
    <text evidence="2">Belongs to the polysaccharide synthase family.</text>
</comment>
<evidence type="ECO:0000256" key="4">
    <source>
        <dbReference type="ARBA" id="ARBA00022692"/>
    </source>
</evidence>
<feature type="transmembrane region" description="Helical" evidence="7">
    <location>
        <begin position="114"/>
        <end position="137"/>
    </location>
</feature>
<dbReference type="AlphaFoldDB" id="A0A841RLQ1"/>
<feature type="transmembrane region" description="Helical" evidence="7">
    <location>
        <begin position="285"/>
        <end position="308"/>
    </location>
</feature>
<evidence type="ECO:0000256" key="7">
    <source>
        <dbReference type="SAM" id="Phobius"/>
    </source>
</evidence>
<evidence type="ECO:0000256" key="6">
    <source>
        <dbReference type="ARBA" id="ARBA00023136"/>
    </source>
</evidence>
<name>A0A841RLQ1_9BACI</name>
<feature type="transmembrane region" description="Helical" evidence="7">
    <location>
        <begin position="352"/>
        <end position="373"/>
    </location>
</feature>
<dbReference type="PANTHER" id="PTHR30250">
    <property type="entry name" value="PST FAMILY PREDICTED COLANIC ACID TRANSPORTER"/>
    <property type="match status" value="1"/>
</dbReference>
<evidence type="ECO:0000313" key="9">
    <source>
        <dbReference type="Proteomes" id="UP000572212"/>
    </source>
</evidence>
<proteinExistence type="inferred from homology"/>
<dbReference type="RefSeq" id="WP_184246933.1">
    <property type="nucleotide sequence ID" value="NZ_BAAACU010000059.1"/>
</dbReference>
<keyword evidence="9" id="KW-1185">Reference proteome</keyword>
<accession>A0A841RLQ1</accession>
<sequence>MTKNNLKSKTAKGLATMSTSSIVVFTLQLLTTLILARIFSPEEFGIVSAVTIIISYTDIFWMMGIGPAIVQKKKLDNTDIKTGFTVSFIFGIICFVLVYLLAPYLTQLLKIEEVMILRIIALSFILNSFGVVSLSLLQRNLRFKIIVVKDIISTLSYGFFAIFLGILGFGVWGLVIALLIKYFVATGIAWFMQPIENPLGFSKSSFKKLIHFGGGYTISRFFSVTANQGDYFVIARTLGAHSLGLYNRAYQLMAIPAHLMGQVIDQVFFPVMSKIQNQNNRLSNIFILLTTVFATIYLPMSVLIFLLSEELIIALLGEQWIEASVPLKYLALFLFFRVGYKICDPIFRAKGFVYNRAVIQIIYAMMVVIFSYIGSQWGLIGISLGVALSLVCNYTIMVIITYKLINFNIKDFLRSLIPVILFMFSVIPFLIYLKNILNMTLTNNLMVVLLIIIIFSAWAFLSFIIIYFMFWSEFTKTQVKIVVNYMLNRIKK</sequence>
<feature type="transmembrane region" description="Helical" evidence="7">
    <location>
        <begin position="252"/>
        <end position="273"/>
    </location>
</feature>
<evidence type="ECO:0000256" key="5">
    <source>
        <dbReference type="ARBA" id="ARBA00022989"/>
    </source>
</evidence>
<dbReference type="CDD" id="cd13127">
    <property type="entry name" value="MATE_tuaB_like"/>
    <property type="match status" value="1"/>
</dbReference>
<organism evidence="8 9">
    <name type="scientific">Gracilibacillus halotolerans</name>
    <dbReference type="NCBI Taxonomy" id="74386"/>
    <lineage>
        <taxon>Bacteria</taxon>
        <taxon>Bacillati</taxon>
        <taxon>Bacillota</taxon>
        <taxon>Bacilli</taxon>
        <taxon>Bacillales</taxon>
        <taxon>Bacillaceae</taxon>
        <taxon>Gracilibacillus</taxon>
    </lineage>
</organism>
<comment type="caution">
    <text evidence="8">The sequence shown here is derived from an EMBL/GenBank/DDBJ whole genome shotgun (WGS) entry which is preliminary data.</text>
</comment>
<dbReference type="PANTHER" id="PTHR30250:SF10">
    <property type="entry name" value="LIPOPOLYSACCHARIDE BIOSYNTHESIS PROTEIN WZXC"/>
    <property type="match status" value="1"/>
</dbReference>
<feature type="transmembrane region" description="Helical" evidence="7">
    <location>
        <begin position="157"/>
        <end position="184"/>
    </location>
</feature>
<keyword evidence="5 7" id="KW-1133">Transmembrane helix</keyword>
<dbReference type="Proteomes" id="UP000572212">
    <property type="component" value="Unassembled WGS sequence"/>
</dbReference>
<dbReference type="Pfam" id="PF13440">
    <property type="entry name" value="Polysacc_synt_3"/>
    <property type="match status" value="1"/>
</dbReference>
<evidence type="ECO:0000256" key="3">
    <source>
        <dbReference type="ARBA" id="ARBA00022475"/>
    </source>
</evidence>
<feature type="transmembrane region" description="Helical" evidence="7">
    <location>
        <begin position="21"/>
        <end position="40"/>
    </location>
</feature>
<feature type="transmembrane region" description="Helical" evidence="7">
    <location>
        <begin position="412"/>
        <end position="433"/>
    </location>
</feature>
<feature type="transmembrane region" description="Helical" evidence="7">
    <location>
        <begin position="46"/>
        <end position="70"/>
    </location>
</feature>
<feature type="transmembrane region" description="Helical" evidence="7">
    <location>
        <begin position="379"/>
        <end position="400"/>
    </location>
</feature>
<keyword evidence="6 7" id="KW-0472">Membrane</keyword>
<comment type="subcellular location">
    <subcellularLocation>
        <location evidence="1">Cell membrane</location>
        <topology evidence="1">Multi-pass membrane protein</topology>
    </subcellularLocation>
</comment>
<feature type="transmembrane region" description="Helical" evidence="7">
    <location>
        <begin position="320"/>
        <end position="340"/>
    </location>
</feature>
<reference evidence="8 9" key="1">
    <citation type="submission" date="2020-08" db="EMBL/GenBank/DDBJ databases">
        <title>Genomic Encyclopedia of Type Strains, Phase IV (KMG-IV): sequencing the most valuable type-strain genomes for metagenomic binning, comparative biology and taxonomic classification.</title>
        <authorList>
            <person name="Goeker M."/>
        </authorList>
    </citation>
    <scope>NUCLEOTIDE SEQUENCE [LARGE SCALE GENOMIC DNA]</scope>
    <source>
        <strain evidence="8 9">DSM 11805</strain>
    </source>
</reference>
<dbReference type="GO" id="GO:0005886">
    <property type="term" value="C:plasma membrane"/>
    <property type="evidence" value="ECO:0007669"/>
    <property type="project" value="UniProtKB-SubCell"/>
</dbReference>
<dbReference type="EMBL" id="JACHON010000005">
    <property type="protein sequence ID" value="MBB6512862.1"/>
    <property type="molecule type" value="Genomic_DNA"/>
</dbReference>
<dbReference type="InterPro" id="IPR050833">
    <property type="entry name" value="Poly_Biosynth_Transport"/>
</dbReference>
<evidence type="ECO:0000256" key="2">
    <source>
        <dbReference type="ARBA" id="ARBA00007430"/>
    </source>
</evidence>
<gene>
    <name evidence="8" type="ORF">GGQ92_001651</name>
</gene>
<keyword evidence="3" id="KW-1003">Cell membrane</keyword>
<evidence type="ECO:0000313" key="8">
    <source>
        <dbReference type="EMBL" id="MBB6512862.1"/>
    </source>
</evidence>
<feature type="transmembrane region" description="Helical" evidence="7">
    <location>
        <begin position="82"/>
        <end position="102"/>
    </location>
</feature>
<evidence type="ECO:0000256" key="1">
    <source>
        <dbReference type="ARBA" id="ARBA00004651"/>
    </source>
</evidence>
<protein>
    <submittedName>
        <fullName evidence="8">PST family polysaccharide transporter</fullName>
    </submittedName>
</protein>
<keyword evidence="4 7" id="KW-0812">Transmembrane</keyword>